<proteinExistence type="predicted"/>
<dbReference type="OrthoDB" id="3218844at2759"/>
<dbReference type="EMBL" id="SSOP01000027">
    <property type="protein sequence ID" value="KAB5593996.1"/>
    <property type="molecule type" value="Genomic_DNA"/>
</dbReference>
<feature type="region of interest" description="Disordered" evidence="1">
    <location>
        <begin position="159"/>
        <end position="180"/>
    </location>
</feature>
<evidence type="ECO:0000313" key="3">
    <source>
        <dbReference type="Proteomes" id="UP000383932"/>
    </source>
</evidence>
<name>A0A5N5QS51_9AGAM</name>
<dbReference type="Proteomes" id="UP000383932">
    <property type="component" value="Unassembled WGS sequence"/>
</dbReference>
<evidence type="ECO:0000256" key="1">
    <source>
        <dbReference type="SAM" id="MobiDB-lite"/>
    </source>
</evidence>
<organism evidence="2 3">
    <name type="scientific">Ceratobasidium theobromae</name>
    <dbReference type="NCBI Taxonomy" id="1582974"/>
    <lineage>
        <taxon>Eukaryota</taxon>
        <taxon>Fungi</taxon>
        <taxon>Dikarya</taxon>
        <taxon>Basidiomycota</taxon>
        <taxon>Agaricomycotina</taxon>
        <taxon>Agaricomycetes</taxon>
        <taxon>Cantharellales</taxon>
        <taxon>Ceratobasidiaceae</taxon>
        <taxon>Ceratobasidium</taxon>
    </lineage>
</organism>
<comment type="caution">
    <text evidence="2">The sequence shown here is derived from an EMBL/GenBank/DDBJ whole genome shotgun (WGS) entry which is preliminary data.</text>
</comment>
<protein>
    <submittedName>
        <fullName evidence="2">Uncharacterized protein</fullName>
    </submittedName>
</protein>
<dbReference type="Gene3D" id="3.40.50.300">
    <property type="entry name" value="P-loop containing nucleotide triphosphate hydrolases"/>
    <property type="match status" value="1"/>
</dbReference>
<feature type="region of interest" description="Disordered" evidence="1">
    <location>
        <begin position="210"/>
        <end position="235"/>
    </location>
</feature>
<keyword evidence="3" id="KW-1185">Reference proteome</keyword>
<dbReference type="AlphaFoldDB" id="A0A5N5QS51"/>
<reference evidence="2 3" key="1">
    <citation type="journal article" date="2019" name="Fungal Biol. Biotechnol.">
        <title>Draft genome sequence of fastidious pathogen Ceratobasidium theobromae, which causes vascular-streak dieback in Theobroma cacao.</title>
        <authorList>
            <person name="Ali S.S."/>
            <person name="Asman A."/>
            <person name="Shao J."/>
            <person name="Firmansyah A.P."/>
            <person name="Susilo A.W."/>
            <person name="Rosmana A."/>
            <person name="McMahon P."/>
            <person name="Junaid M."/>
            <person name="Guest D."/>
            <person name="Kheng T.Y."/>
            <person name="Meinhardt L.W."/>
            <person name="Bailey B.A."/>
        </authorList>
    </citation>
    <scope>NUCLEOTIDE SEQUENCE [LARGE SCALE GENOMIC DNA]</scope>
    <source>
        <strain evidence="2 3">CT2</strain>
    </source>
</reference>
<dbReference type="SUPFAM" id="SSF52540">
    <property type="entry name" value="P-loop containing nucleoside triphosphate hydrolases"/>
    <property type="match status" value="1"/>
</dbReference>
<accession>A0A5N5QS51</accession>
<sequence length="488" mass="53540">MVKPSGNNKQALKTVAKALSAAATSLALAADALSQLYETDEDDVSTAGSHCPSLVTNQLGAPVAASTASLIDYDDSEGSDNECMTLARNAIRAESGYQTAYIGALAHIDTRKILKLSIAPQSPPSHTQNNLGFMPKWTGNHTPTDIKDAVSEKSMTDTLDEVRTSHRDTTKTSFQPVPSMDELGDIAHPRNEATHSPPWRPPPKTWANLLRSGAPTAGSSTGGPSRIRPASSMSRNELATTSSIIDVPEQGFKIPFENLKKKWANPTVVQYQTIQQLRTGQDVLLLRDNFKTHIHYAMFIRCMEVLKQRNPVQSSTGIVSALVIVPQQTTGRSLLQCANELLEDFGLPHRALLLPGGGSDILTEAERMRSERIDILISASTSPRVLVNHVNNNPDLVKHFSQLKLIIYASAHELTKQDAFLNFQLNAIKKRMPTRTKCPRQIIVDSAGLDDQVQWFAERTLRPGHVTVYGPEVGDELRGELWDTFLRA</sequence>
<evidence type="ECO:0000313" key="2">
    <source>
        <dbReference type="EMBL" id="KAB5593996.1"/>
    </source>
</evidence>
<gene>
    <name evidence="2" type="ORF">CTheo_2597</name>
</gene>
<feature type="compositionally biased region" description="Low complexity" evidence="1">
    <location>
        <begin position="212"/>
        <end position="225"/>
    </location>
</feature>
<feature type="compositionally biased region" description="Basic and acidic residues" evidence="1">
    <location>
        <begin position="159"/>
        <end position="170"/>
    </location>
</feature>
<dbReference type="InterPro" id="IPR027417">
    <property type="entry name" value="P-loop_NTPase"/>
</dbReference>